<evidence type="ECO:0000313" key="2">
    <source>
        <dbReference type="Proteomes" id="UP000294847"/>
    </source>
</evidence>
<accession>A0A4P7NE97</accession>
<dbReference type="PANTHER" id="PTHR14097:SF8">
    <property type="entry name" value="NAD(P)-BINDING DOMAIN-CONTAINING PROTEIN"/>
    <property type="match status" value="1"/>
</dbReference>
<evidence type="ECO:0008006" key="3">
    <source>
        <dbReference type="Google" id="ProtNLM"/>
    </source>
</evidence>
<dbReference type="Gene3D" id="3.40.50.720">
    <property type="entry name" value="NAD(P)-binding Rossmann-like Domain"/>
    <property type="match status" value="1"/>
</dbReference>
<dbReference type="EMBL" id="CP034207">
    <property type="protein sequence ID" value="QBZ60153.1"/>
    <property type="molecule type" value="Genomic_DNA"/>
</dbReference>
<dbReference type="Proteomes" id="UP000294847">
    <property type="component" value="Chromosome 4"/>
</dbReference>
<proteinExistence type="predicted"/>
<dbReference type="SUPFAM" id="SSF51735">
    <property type="entry name" value="NAD(P)-binding Rossmann-fold domains"/>
    <property type="match status" value="1"/>
</dbReference>
<sequence length="259" mass="28244">MHTILTGATGMVGSAALATMLANPAITRITILSRRAVPQAIAAADPRVSVILHDNFASYDADLRNRVKDAHGCVWAMGVSTTQVSDPVEYERITKTFPLAAAKTFGEMALEQGRPFNFVYVSASGVDAEEPAKSPRMWARVKGETERGLAILADENPLMHTRSFRTAFVDPAEHEQIKPYLPQRQPIMRVAEKVLIPALRVFWKSGWGPSEPLGNFLTNLAVDKYSQEELVAAGAQKVGDGDFIAIENPTFQKLAGVKP</sequence>
<name>A0A4P7NE97_PYROR</name>
<gene>
    <name evidence="1" type="ORF">PoMZ_07091</name>
</gene>
<dbReference type="AlphaFoldDB" id="A0A4P7NE97"/>
<evidence type="ECO:0000313" key="1">
    <source>
        <dbReference type="EMBL" id="QBZ60153.1"/>
    </source>
</evidence>
<dbReference type="PANTHER" id="PTHR14097">
    <property type="entry name" value="OXIDOREDUCTASE HTATIP2"/>
    <property type="match status" value="1"/>
</dbReference>
<protein>
    <recommendedName>
        <fullName evidence="3">Nucleoside-diphosphate-sugar epimerase</fullName>
    </recommendedName>
</protein>
<dbReference type="InterPro" id="IPR036291">
    <property type="entry name" value="NAD(P)-bd_dom_sf"/>
</dbReference>
<organism evidence="1 2">
    <name type="scientific">Pyricularia oryzae</name>
    <name type="common">Rice blast fungus</name>
    <name type="synonym">Magnaporthe oryzae</name>
    <dbReference type="NCBI Taxonomy" id="318829"/>
    <lineage>
        <taxon>Eukaryota</taxon>
        <taxon>Fungi</taxon>
        <taxon>Dikarya</taxon>
        <taxon>Ascomycota</taxon>
        <taxon>Pezizomycotina</taxon>
        <taxon>Sordariomycetes</taxon>
        <taxon>Sordariomycetidae</taxon>
        <taxon>Magnaporthales</taxon>
        <taxon>Pyriculariaceae</taxon>
        <taxon>Pyricularia</taxon>
    </lineage>
</organism>
<reference evidence="1 2" key="1">
    <citation type="journal article" date="2019" name="Mol. Biol. Evol.">
        <title>Blast fungal genomes show frequent chromosomal changes, gene gains and losses, and effector gene turnover.</title>
        <authorList>
            <person name="Gomez Luciano L.B."/>
            <person name="Jason Tsai I."/>
            <person name="Chuma I."/>
            <person name="Tosa Y."/>
            <person name="Chen Y.H."/>
            <person name="Li J.Y."/>
            <person name="Li M.Y."/>
            <person name="Jade Lu M.Y."/>
            <person name="Nakayashiki H."/>
            <person name="Li W.H."/>
        </authorList>
    </citation>
    <scope>NUCLEOTIDE SEQUENCE [LARGE SCALE GENOMIC DNA]</scope>
    <source>
        <strain evidence="1">MZ5-1-6</strain>
    </source>
</reference>